<gene>
    <name evidence="1" type="ORF">WMSIL1_LOCUS9629</name>
</gene>
<reference evidence="1 2" key="1">
    <citation type="submission" date="2019-07" db="EMBL/GenBank/DDBJ databases">
        <authorList>
            <person name="Jastrzebski P J."/>
            <person name="Paukszto L."/>
            <person name="Jastrzebski P J."/>
        </authorList>
    </citation>
    <scope>NUCLEOTIDE SEQUENCE [LARGE SCALE GENOMIC DNA]</scope>
    <source>
        <strain evidence="1 2">WMS-il1</strain>
    </source>
</reference>
<organism evidence="1 2">
    <name type="scientific">Hymenolepis diminuta</name>
    <name type="common">Rat tapeworm</name>
    <dbReference type="NCBI Taxonomy" id="6216"/>
    <lineage>
        <taxon>Eukaryota</taxon>
        <taxon>Metazoa</taxon>
        <taxon>Spiralia</taxon>
        <taxon>Lophotrochozoa</taxon>
        <taxon>Platyhelminthes</taxon>
        <taxon>Cestoda</taxon>
        <taxon>Eucestoda</taxon>
        <taxon>Cyclophyllidea</taxon>
        <taxon>Hymenolepididae</taxon>
        <taxon>Hymenolepis</taxon>
    </lineage>
</organism>
<dbReference type="EMBL" id="CABIJS010000399">
    <property type="protein sequence ID" value="VUZ50817.1"/>
    <property type="molecule type" value="Genomic_DNA"/>
</dbReference>
<feature type="non-terminal residue" evidence="1">
    <location>
        <position position="135"/>
    </location>
</feature>
<proteinExistence type="predicted"/>
<dbReference type="Proteomes" id="UP000321570">
    <property type="component" value="Unassembled WGS sequence"/>
</dbReference>
<dbReference type="AlphaFoldDB" id="A0A564YU54"/>
<keyword evidence="2" id="KW-1185">Reference proteome</keyword>
<evidence type="ECO:0000313" key="1">
    <source>
        <dbReference type="EMBL" id="VUZ50817.1"/>
    </source>
</evidence>
<name>A0A564YU54_HYMDI</name>
<protein>
    <submittedName>
        <fullName evidence="1">Uncharacterized protein</fullName>
    </submittedName>
</protein>
<evidence type="ECO:0000313" key="2">
    <source>
        <dbReference type="Proteomes" id="UP000321570"/>
    </source>
</evidence>
<sequence>VPIRRWEFEACGCQEIDQPRVHECHEEEGILISYQQNFVLSIFGSNQTYNGSEAIGRRFTQLEQAKCKTVFAGRTIRQIECPHDAVTRGPCIYENEVSRAYRNIETRSWRRNGCKCKQLPPKVTRELCGCRHQIW</sequence>
<accession>A0A564YU54</accession>
<feature type="non-terminal residue" evidence="1">
    <location>
        <position position="1"/>
    </location>
</feature>